<feature type="compositionally biased region" description="Polar residues" evidence="1">
    <location>
        <begin position="349"/>
        <end position="359"/>
    </location>
</feature>
<feature type="transmembrane region" description="Helical" evidence="2">
    <location>
        <begin position="20"/>
        <end position="40"/>
    </location>
</feature>
<dbReference type="EMBL" id="DF843680">
    <property type="protein sequence ID" value="GAT47542.1"/>
    <property type="molecule type" value="Genomic_DNA"/>
</dbReference>
<evidence type="ECO:0000313" key="3">
    <source>
        <dbReference type="EMBL" id="GAT47542.1"/>
    </source>
</evidence>
<feature type="region of interest" description="Disordered" evidence="1">
    <location>
        <begin position="384"/>
        <end position="426"/>
    </location>
</feature>
<feature type="compositionally biased region" description="Gly residues" evidence="1">
    <location>
        <begin position="386"/>
        <end position="397"/>
    </location>
</feature>
<feature type="transmembrane region" description="Helical" evidence="2">
    <location>
        <begin position="219"/>
        <end position="238"/>
    </location>
</feature>
<dbReference type="Proteomes" id="UP000815677">
    <property type="component" value="Unassembled WGS sequence"/>
</dbReference>
<keyword evidence="4" id="KW-1185">Reference proteome</keyword>
<feature type="transmembrane region" description="Helical" evidence="2">
    <location>
        <begin position="134"/>
        <end position="154"/>
    </location>
</feature>
<evidence type="ECO:0000313" key="4">
    <source>
        <dbReference type="Proteomes" id="UP000815677"/>
    </source>
</evidence>
<feature type="region of interest" description="Disordered" evidence="1">
    <location>
        <begin position="478"/>
        <end position="522"/>
    </location>
</feature>
<keyword evidence="2" id="KW-1133">Transmembrane helix</keyword>
<protein>
    <submittedName>
        <fullName evidence="3">Uncharacterized protein</fullName>
    </submittedName>
</protein>
<dbReference type="PANTHER" id="PTHR38848">
    <property type="entry name" value="G-PROTEIN COUPLED RECEPTORS FAMILY 3 PROFILE DOMAIN-CONTAINING PROTEIN"/>
    <property type="match status" value="1"/>
</dbReference>
<proteinExistence type="predicted"/>
<accession>A0ABQ0LAG8</accession>
<keyword evidence="2" id="KW-0812">Transmembrane</keyword>
<feature type="compositionally biased region" description="Basic and acidic residues" evidence="1">
    <location>
        <begin position="513"/>
        <end position="522"/>
    </location>
</feature>
<feature type="transmembrane region" description="Helical" evidence="2">
    <location>
        <begin position="60"/>
        <end position="81"/>
    </location>
</feature>
<feature type="transmembrane region" description="Helical" evidence="2">
    <location>
        <begin position="179"/>
        <end position="198"/>
    </location>
</feature>
<feature type="region of interest" description="Disordered" evidence="1">
    <location>
        <begin position="346"/>
        <end position="365"/>
    </location>
</feature>
<sequence length="522" mass="55394">MINAVGMSHSAYPDRGLQFLSAFIQFSAVTVVAVLLALRLNGTGNPLTRQWWARMSWARLCIFLILADSYLFVFSASLLLFGIGMQFNHIACATGICLCVTFYTSSKVLTYLFLSEKVYIVWAPPGTRRSRCPVYLLCIGTIFLYLGIILAMYFGRIAEFRGGDGHCEIGLKPTASLPLLSYDLYINVLLTSLFLYPIARPGRLKLANANLRRVATRTLIAALASLTTSTINIGVLTILHGRELGWLCLGSCGSDVVFNAVALFWVTSRGSVSGTGVTVNEAATTMNDRTQAGKMEVSCQHCGLAPPGLVASPSTLAVPVPSPNPNAWKRASRMPIQVGNAYLGDYPTSRPSSSGTGASTPKMPVQGLPKPKFGLRPFHLLRGLSMGSGSGSGGGGLPRSLSRSRSGSTAKHMQRWSGGGHGGDVQIRVTTTSMSETSPSFVGRASVARESVGAGARTVTAPAGVPVSGVDEVIREVGTGRGPGRVRDSEVSGLTVESGGTKVGEDEDEDEFVDKVKGDEMV</sequence>
<feature type="transmembrane region" description="Helical" evidence="2">
    <location>
        <begin position="87"/>
        <end position="114"/>
    </location>
</feature>
<feature type="compositionally biased region" description="Low complexity" evidence="1">
    <location>
        <begin position="398"/>
        <end position="408"/>
    </location>
</feature>
<evidence type="ECO:0000256" key="2">
    <source>
        <dbReference type="SAM" id="Phobius"/>
    </source>
</evidence>
<name>A0ABQ0LAG8_MYCCL</name>
<evidence type="ECO:0000256" key="1">
    <source>
        <dbReference type="SAM" id="MobiDB-lite"/>
    </source>
</evidence>
<reference evidence="3" key="1">
    <citation type="submission" date="2014-09" db="EMBL/GenBank/DDBJ databases">
        <title>Genome sequence of the luminous mushroom Mycena chlorophos for searching fungal bioluminescence genes.</title>
        <authorList>
            <person name="Tanaka Y."/>
            <person name="Kasuga D."/>
            <person name="Oba Y."/>
            <person name="Hase S."/>
            <person name="Sato K."/>
            <person name="Oba Y."/>
            <person name="Sakakibara Y."/>
        </authorList>
    </citation>
    <scope>NUCLEOTIDE SEQUENCE</scope>
</reference>
<gene>
    <name evidence="3" type="ORF">MCHLO_05000</name>
</gene>
<keyword evidence="2" id="KW-0472">Membrane</keyword>
<dbReference type="PANTHER" id="PTHR38848:SF3">
    <property type="entry name" value="G-PROTEIN COUPLED RECEPTORS FAMILY 3 PROFILE DOMAIN-CONTAINING PROTEIN"/>
    <property type="match status" value="1"/>
</dbReference>
<organism evidence="3 4">
    <name type="scientific">Mycena chlorophos</name>
    <name type="common">Agaric fungus</name>
    <name type="synonym">Agaricus chlorophos</name>
    <dbReference type="NCBI Taxonomy" id="658473"/>
    <lineage>
        <taxon>Eukaryota</taxon>
        <taxon>Fungi</taxon>
        <taxon>Dikarya</taxon>
        <taxon>Basidiomycota</taxon>
        <taxon>Agaricomycotina</taxon>
        <taxon>Agaricomycetes</taxon>
        <taxon>Agaricomycetidae</taxon>
        <taxon>Agaricales</taxon>
        <taxon>Marasmiineae</taxon>
        <taxon>Mycenaceae</taxon>
        <taxon>Mycena</taxon>
    </lineage>
</organism>